<reference evidence="2" key="1">
    <citation type="submission" date="2020-12" db="EMBL/GenBank/DDBJ databases">
        <title>Comparative genomic insights into the epidemiology and virulence of plant pathogenic Pseudomonads from Turkey.</title>
        <authorList>
            <person name="Dillon M."/>
            <person name="Ruiz-Bedoya T."/>
            <person name="Bendalovic-Torma C."/>
            <person name="Guttman K.M."/>
            <person name="Kwak H."/>
            <person name="Middleton M.A."/>
            <person name="Wang P.W."/>
            <person name="Horuz S."/>
            <person name="Aysan Y."/>
            <person name="Guttman D.S."/>
        </authorList>
    </citation>
    <scope>NUCLEOTIDE SEQUENCE</scope>
    <source>
        <strain evidence="2">S5_IA_3a</strain>
    </source>
</reference>
<dbReference type="PROSITE" id="PS51819">
    <property type="entry name" value="VOC"/>
    <property type="match status" value="1"/>
</dbReference>
<dbReference type="CDD" id="cd07246">
    <property type="entry name" value="VOC_like"/>
    <property type="match status" value="1"/>
</dbReference>
<dbReference type="RefSeq" id="WP_034112802.1">
    <property type="nucleotide sequence ID" value="NZ_CAXISD010000011.1"/>
</dbReference>
<dbReference type="InterPro" id="IPR037523">
    <property type="entry name" value="VOC_core"/>
</dbReference>
<dbReference type="InterPro" id="IPR029068">
    <property type="entry name" value="Glyas_Bleomycin-R_OHBP_Dase"/>
</dbReference>
<evidence type="ECO:0000313" key="3">
    <source>
        <dbReference type="Proteomes" id="UP000645865"/>
    </source>
</evidence>
<comment type="caution">
    <text evidence="2">The sequence shown here is derived from an EMBL/GenBank/DDBJ whole genome shotgun (WGS) entry which is preliminary data.</text>
</comment>
<dbReference type="EMBL" id="JAEILH010000075">
    <property type="protein sequence ID" value="MBI6628050.1"/>
    <property type="molecule type" value="Genomic_DNA"/>
</dbReference>
<protein>
    <submittedName>
        <fullName evidence="2">VOC family protein</fullName>
    </submittedName>
</protein>
<dbReference type="PANTHER" id="PTHR34109">
    <property type="entry name" value="BNAUNNG04460D PROTEIN-RELATED"/>
    <property type="match status" value="1"/>
</dbReference>
<organism evidence="2 3">
    <name type="scientific">Pseudomonas rhodesiae</name>
    <dbReference type="NCBI Taxonomy" id="76760"/>
    <lineage>
        <taxon>Bacteria</taxon>
        <taxon>Pseudomonadati</taxon>
        <taxon>Pseudomonadota</taxon>
        <taxon>Gammaproteobacteria</taxon>
        <taxon>Pseudomonadales</taxon>
        <taxon>Pseudomonadaceae</taxon>
        <taxon>Pseudomonas</taxon>
    </lineage>
</organism>
<dbReference type="Pfam" id="PF00903">
    <property type="entry name" value="Glyoxalase"/>
    <property type="match status" value="1"/>
</dbReference>
<feature type="domain" description="VOC" evidence="1">
    <location>
        <begin position="9"/>
        <end position="133"/>
    </location>
</feature>
<gene>
    <name evidence="2" type="ORF">YA0853_31020</name>
</gene>
<dbReference type="Gene3D" id="3.30.720.120">
    <property type="match status" value="1"/>
</dbReference>
<accession>A0A8I1EB65</accession>
<evidence type="ECO:0000313" key="2">
    <source>
        <dbReference type="EMBL" id="MBI6628050.1"/>
    </source>
</evidence>
<proteinExistence type="predicted"/>
<dbReference type="InterPro" id="IPR004360">
    <property type="entry name" value="Glyas_Fos-R_dOase_dom"/>
</dbReference>
<dbReference type="SUPFAM" id="SSF54593">
    <property type="entry name" value="Glyoxalase/Bleomycin resistance protein/Dihydroxybiphenyl dioxygenase"/>
    <property type="match status" value="1"/>
</dbReference>
<dbReference type="Proteomes" id="UP000645865">
    <property type="component" value="Unassembled WGS sequence"/>
</dbReference>
<dbReference type="Gene3D" id="3.30.720.110">
    <property type="match status" value="1"/>
</dbReference>
<dbReference type="AlphaFoldDB" id="A0A8I1EB65"/>
<evidence type="ECO:0000259" key="1">
    <source>
        <dbReference type="PROSITE" id="PS51819"/>
    </source>
</evidence>
<sequence length="153" mass="16969">MSVKPIPEGYHRITPYLGINEAAEAIEFYKTAFGAQQIMRLDMPDGRVGHAELRIGDSAFMLGSPCEESALHSPNNGHTSVGLHLYVEDVDAQYQKAIDAGAKIISRPSDQFYGDRSGTLRDPFGHVWFVATQKESLSEDQIKQRAKALFQQS</sequence>
<name>A0A8I1EB65_9PSED</name>
<dbReference type="PANTHER" id="PTHR34109:SF1">
    <property type="entry name" value="VOC DOMAIN-CONTAINING PROTEIN"/>
    <property type="match status" value="1"/>
</dbReference>